<evidence type="ECO:0000259" key="5">
    <source>
        <dbReference type="PROSITE" id="PS51770"/>
    </source>
</evidence>
<comment type="similarity">
    <text evidence="1">Belongs to the acyl coenzyme A hydrolase family.</text>
</comment>
<dbReference type="GO" id="GO:0052816">
    <property type="term" value="F:long-chain fatty acyl-CoA hydrolase activity"/>
    <property type="evidence" value="ECO:0007669"/>
    <property type="project" value="TreeGrafter"/>
</dbReference>
<dbReference type="PANTHER" id="PTHR11049:SF5">
    <property type="entry name" value="ACYL-COA THIOESTER HYDROLASE YCIA"/>
    <property type="match status" value="1"/>
</dbReference>
<sequence length="142" mass="15817">MNHYEQDAPEPQGILTLRITALPRETNGFGNVYGGWLVSQMDLAGTAMACRLAVGQVATVSIDRMAFMMPVEVGSQLCFYTQPLEISRTSVRSWWKCGKKTSSHRCYARSLRVFLYSLPLTMPGVPVLFPVLNGSTELTHLF</sequence>
<dbReference type="GO" id="GO:0006637">
    <property type="term" value="P:acyl-CoA metabolic process"/>
    <property type="evidence" value="ECO:0007669"/>
    <property type="project" value="TreeGrafter"/>
</dbReference>
<reference evidence="6 7" key="1">
    <citation type="submission" date="2019-07" db="EMBL/GenBank/DDBJ databases">
        <title>Genomic Encyclopedia of Type Strains, Phase I: the one thousand microbial genomes (KMG-I) project.</title>
        <authorList>
            <person name="Kyrpides N."/>
        </authorList>
    </citation>
    <scope>NUCLEOTIDE SEQUENCE [LARGE SCALE GENOMIC DNA]</scope>
    <source>
        <strain evidence="6 7">DSM 375</strain>
    </source>
</reference>
<comment type="caution">
    <text evidence="6">The sequence shown here is derived from an EMBL/GenBank/DDBJ whole genome shotgun (WGS) entry which is preliminary data.</text>
</comment>
<dbReference type="InterPro" id="IPR029069">
    <property type="entry name" value="HotDog_dom_sf"/>
</dbReference>
<dbReference type="PANTHER" id="PTHR11049">
    <property type="entry name" value="ACYL COENZYME A THIOESTER HYDROLASE"/>
    <property type="match status" value="1"/>
</dbReference>
<evidence type="ECO:0000313" key="6">
    <source>
        <dbReference type="EMBL" id="TWH64123.1"/>
    </source>
</evidence>
<keyword evidence="2 3" id="KW-0378">Hydrolase</keyword>
<dbReference type="InterPro" id="IPR006683">
    <property type="entry name" value="Thioestr_dom"/>
</dbReference>
<dbReference type="Proteomes" id="UP000319627">
    <property type="component" value="Unassembled WGS sequence"/>
</dbReference>
<dbReference type="EMBL" id="VLKG01000013">
    <property type="protein sequence ID" value="TWH64123.1"/>
    <property type="molecule type" value="Genomic_DNA"/>
</dbReference>
<accession>A0A562I0F2</accession>
<keyword evidence="4" id="KW-1133">Transmembrane helix</keyword>
<evidence type="ECO:0000256" key="1">
    <source>
        <dbReference type="ARBA" id="ARBA00010458"/>
    </source>
</evidence>
<evidence type="ECO:0000313" key="7">
    <source>
        <dbReference type="Proteomes" id="UP000319627"/>
    </source>
</evidence>
<organism evidence="6 7">
    <name type="scientific">Azomonas agilis</name>
    <dbReference type="NCBI Taxonomy" id="116849"/>
    <lineage>
        <taxon>Bacteria</taxon>
        <taxon>Pseudomonadati</taxon>
        <taxon>Pseudomonadota</taxon>
        <taxon>Gammaproteobacteria</taxon>
        <taxon>Pseudomonadales</taxon>
        <taxon>Pseudomonadaceae</taxon>
        <taxon>Azomonas</taxon>
    </lineage>
</organism>
<dbReference type="GO" id="GO:0005829">
    <property type="term" value="C:cytosol"/>
    <property type="evidence" value="ECO:0007669"/>
    <property type="project" value="TreeGrafter"/>
</dbReference>
<proteinExistence type="inferred from homology"/>
<protein>
    <submittedName>
        <fullName evidence="6">Thioesterase superfamily protein</fullName>
    </submittedName>
</protein>
<evidence type="ECO:0000256" key="2">
    <source>
        <dbReference type="ARBA" id="ARBA00022801"/>
    </source>
</evidence>
<dbReference type="AlphaFoldDB" id="A0A562I0F2"/>
<evidence type="ECO:0000256" key="3">
    <source>
        <dbReference type="PROSITE-ProRule" id="PRU01106"/>
    </source>
</evidence>
<name>A0A562I0F2_9GAMM</name>
<gene>
    <name evidence="6" type="ORF">LX59_02800</name>
</gene>
<dbReference type="PROSITE" id="PS51770">
    <property type="entry name" value="HOTDOG_ACOT"/>
    <property type="match status" value="1"/>
</dbReference>
<dbReference type="GO" id="GO:0009062">
    <property type="term" value="P:fatty acid catabolic process"/>
    <property type="evidence" value="ECO:0007669"/>
    <property type="project" value="TreeGrafter"/>
</dbReference>
<keyword evidence="7" id="KW-1185">Reference proteome</keyword>
<feature type="domain" description="HotDog ACOT-type" evidence="5">
    <location>
        <begin position="11"/>
        <end position="142"/>
    </location>
</feature>
<dbReference type="InterPro" id="IPR033120">
    <property type="entry name" value="HOTDOG_ACOT"/>
</dbReference>
<dbReference type="SUPFAM" id="SSF54637">
    <property type="entry name" value="Thioesterase/thiol ester dehydrase-isomerase"/>
    <property type="match status" value="1"/>
</dbReference>
<dbReference type="CDD" id="cd03442">
    <property type="entry name" value="BFIT_BACH"/>
    <property type="match status" value="1"/>
</dbReference>
<dbReference type="Pfam" id="PF03061">
    <property type="entry name" value="4HBT"/>
    <property type="match status" value="1"/>
</dbReference>
<dbReference type="InterPro" id="IPR040170">
    <property type="entry name" value="Cytosol_ACT"/>
</dbReference>
<feature type="transmembrane region" description="Helical" evidence="4">
    <location>
        <begin position="113"/>
        <end position="132"/>
    </location>
</feature>
<keyword evidence="4" id="KW-0472">Membrane</keyword>
<dbReference type="Gene3D" id="3.10.129.10">
    <property type="entry name" value="Hotdog Thioesterase"/>
    <property type="match status" value="1"/>
</dbReference>
<keyword evidence="4" id="KW-0812">Transmembrane</keyword>
<evidence type="ECO:0000256" key="4">
    <source>
        <dbReference type="SAM" id="Phobius"/>
    </source>
</evidence>